<feature type="compositionally biased region" description="Pro residues" evidence="10">
    <location>
        <begin position="345"/>
        <end position="356"/>
    </location>
</feature>
<dbReference type="GO" id="GO:0005576">
    <property type="term" value="C:extracellular region"/>
    <property type="evidence" value="ECO:0007669"/>
    <property type="project" value="UniProtKB-ARBA"/>
</dbReference>
<dbReference type="PROSITE" id="PS50240">
    <property type="entry name" value="TRYPSIN_DOM"/>
    <property type="match status" value="1"/>
</dbReference>
<dbReference type="AlphaFoldDB" id="A0A670ZMD2"/>
<proteinExistence type="inferred from homology"/>
<dbReference type="InterPro" id="IPR043504">
    <property type="entry name" value="Peptidase_S1_PA_chymotrypsin"/>
</dbReference>
<evidence type="ECO:0000256" key="9">
    <source>
        <dbReference type="RuleBase" id="RU363034"/>
    </source>
</evidence>
<dbReference type="Pfam" id="PF00089">
    <property type="entry name" value="Trypsin"/>
    <property type="match status" value="1"/>
</dbReference>
<feature type="chain" id="PRO_5025339026" description="Acrosin" evidence="11">
    <location>
        <begin position="21"/>
        <end position="513"/>
    </location>
</feature>
<dbReference type="SUPFAM" id="SSF50494">
    <property type="entry name" value="Trypsin-like serine proteases"/>
    <property type="match status" value="1"/>
</dbReference>
<dbReference type="GO" id="GO:0006508">
    <property type="term" value="P:proteolysis"/>
    <property type="evidence" value="ECO:0007669"/>
    <property type="project" value="UniProtKB-KW"/>
</dbReference>
<feature type="compositionally biased region" description="Polar residues" evidence="10">
    <location>
        <begin position="322"/>
        <end position="340"/>
    </location>
</feature>
<dbReference type="PRINTS" id="PR00722">
    <property type="entry name" value="CHYMOTRYPSIN"/>
</dbReference>
<feature type="region of interest" description="Disordered" evidence="10">
    <location>
        <begin position="393"/>
        <end position="436"/>
    </location>
</feature>
<accession>A0A670ZMD2</accession>
<dbReference type="CDD" id="cd00190">
    <property type="entry name" value="Tryp_SPc"/>
    <property type="match status" value="1"/>
</dbReference>
<dbReference type="InterPro" id="IPR001254">
    <property type="entry name" value="Trypsin_dom"/>
</dbReference>
<evidence type="ECO:0000256" key="5">
    <source>
        <dbReference type="ARBA" id="ARBA00022670"/>
    </source>
</evidence>
<reference evidence="13" key="1">
    <citation type="submission" date="2025-08" db="UniProtKB">
        <authorList>
            <consortium name="Ensembl"/>
        </authorList>
    </citation>
    <scope>IDENTIFICATION</scope>
</reference>
<evidence type="ECO:0000256" key="1">
    <source>
        <dbReference type="ARBA" id="ARBA00001656"/>
    </source>
</evidence>
<dbReference type="Ensembl" id="ENSPTXT00000024761.1">
    <property type="protein sequence ID" value="ENSPTXP00000024018.1"/>
    <property type="gene ID" value="ENSPTXG00000016670.1"/>
</dbReference>
<dbReference type="GeneTree" id="ENSGT00940000162777"/>
<evidence type="ECO:0000256" key="11">
    <source>
        <dbReference type="SAM" id="SignalP"/>
    </source>
</evidence>
<keyword evidence="8" id="KW-1015">Disulfide bond</keyword>
<dbReference type="SMART" id="SM00020">
    <property type="entry name" value="Tryp_SPc"/>
    <property type="match status" value="1"/>
</dbReference>
<sequence>MENSALFLALCVYWVPVVESLIPLLTDIPAPHRTDLSLFPSDICGRRPLASSHSSNMRIVGGVDTLPGTWPWIVSIQIPTTTGFRHTCGGSLISPRWVITAAHCFLNKRYLEHWKLVFGAAQLSRPGPDAQERTIKNLVEHQHYRSSTYFNDVALMELSHPINCSDYIQPACLPDMNIEISSLTRCYVSGWGEFIYCESKEPKVTSDILQEAKVNLIPITTCNSTAWYDKKIHYNNLCAGHEEGGIDTCQGDSGGPLMCREHRSERFWLVGVTSWGAGCARAMRPGIYSSMQHFLKWVKDVTKENFSKTPRPPKTRPPTKPLNQLWQPTAPSNANQQLESWAQPRPKPTRSPPRPPSANEIQLLENWAAAQTRPSTQPTTPFTLPWTQEFLPSEPPVPTLPLPPPPPPLQTPSPWGSQNGQNWNQGWAPAYRPPPRTRPTTMPWPGYGAQQPQTWDNVVTTRTRPPYYGGYYPNWNMARPPLRTTAPPVWQTWYRPTTPLSYLWYSRWSRSPK</sequence>
<keyword evidence="5 9" id="KW-0645">Protease</keyword>
<dbReference type="InterPro" id="IPR001314">
    <property type="entry name" value="Peptidase_S1A"/>
</dbReference>
<dbReference type="InterPro" id="IPR009003">
    <property type="entry name" value="Peptidase_S1_PA"/>
</dbReference>
<dbReference type="PANTHER" id="PTHR24252:SF8">
    <property type="entry name" value="ACROSIN"/>
    <property type="match status" value="1"/>
</dbReference>
<dbReference type="InterPro" id="IPR018114">
    <property type="entry name" value="TRYPSIN_HIS"/>
</dbReference>
<evidence type="ECO:0000313" key="13">
    <source>
        <dbReference type="Ensembl" id="ENSPTXP00000024018.1"/>
    </source>
</evidence>
<comment type="similarity">
    <text evidence="2">Belongs to the peptidase S1 family. Snake venom subfamily.</text>
</comment>
<dbReference type="GO" id="GO:0007340">
    <property type="term" value="P:acrosome reaction"/>
    <property type="evidence" value="ECO:0007669"/>
    <property type="project" value="TreeGrafter"/>
</dbReference>
<dbReference type="EC" id="3.4.21.10" evidence="3"/>
<dbReference type="GO" id="GO:0035821">
    <property type="term" value="P:modulation of process of another organism"/>
    <property type="evidence" value="ECO:0007669"/>
    <property type="project" value="UniProtKB-ARBA"/>
</dbReference>
<feature type="region of interest" description="Disordered" evidence="10">
    <location>
        <begin position="305"/>
        <end position="358"/>
    </location>
</feature>
<protein>
    <recommendedName>
        <fullName evidence="4">Acrosin</fullName>
        <ecNumber evidence="3">3.4.21.10</ecNumber>
    </recommendedName>
</protein>
<evidence type="ECO:0000313" key="14">
    <source>
        <dbReference type="Proteomes" id="UP000472273"/>
    </source>
</evidence>
<keyword evidence="11" id="KW-0732">Signal</keyword>
<keyword evidence="7 9" id="KW-0720">Serine protease</keyword>
<feature type="compositionally biased region" description="Pro residues" evidence="10">
    <location>
        <begin position="393"/>
        <end position="411"/>
    </location>
</feature>
<feature type="signal peptide" evidence="11">
    <location>
        <begin position="1"/>
        <end position="20"/>
    </location>
</feature>
<evidence type="ECO:0000256" key="6">
    <source>
        <dbReference type="ARBA" id="ARBA00022801"/>
    </source>
</evidence>
<evidence type="ECO:0000256" key="4">
    <source>
        <dbReference type="ARBA" id="ARBA00017161"/>
    </source>
</evidence>
<evidence type="ECO:0000256" key="8">
    <source>
        <dbReference type="ARBA" id="ARBA00023157"/>
    </source>
</evidence>
<feature type="domain" description="Peptidase S1" evidence="12">
    <location>
        <begin position="59"/>
        <end position="303"/>
    </location>
</feature>
<dbReference type="PANTHER" id="PTHR24252">
    <property type="entry name" value="ACROSIN-RELATED"/>
    <property type="match status" value="1"/>
</dbReference>
<name>A0A670ZMD2_PSETE</name>
<organism evidence="13 14">
    <name type="scientific">Pseudonaja textilis</name>
    <name type="common">Eastern brown snake</name>
    <dbReference type="NCBI Taxonomy" id="8673"/>
    <lineage>
        <taxon>Eukaryota</taxon>
        <taxon>Metazoa</taxon>
        <taxon>Chordata</taxon>
        <taxon>Craniata</taxon>
        <taxon>Vertebrata</taxon>
        <taxon>Euteleostomi</taxon>
        <taxon>Lepidosauria</taxon>
        <taxon>Squamata</taxon>
        <taxon>Bifurcata</taxon>
        <taxon>Unidentata</taxon>
        <taxon>Episquamata</taxon>
        <taxon>Toxicofera</taxon>
        <taxon>Serpentes</taxon>
        <taxon>Colubroidea</taxon>
        <taxon>Elapidae</taxon>
        <taxon>Hydrophiinae</taxon>
        <taxon>Pseudonaja</taxon>
    </lineage>
</organism>
<dbReference type="Proteomes" id="UP000472273">
    <property type="component" value="Unplaced"/>
</dbReference>
<evidence type="ECO:0000256" key="10">
    <source>
        <dbReference type="SAM" id="MobiDB-lite"/>
    </source>
</evidence>
<keyword evidence="14" id="KW-1185">Reference proteome</keyword>
<dbReference type="PROSITE" id="PS00134">
    <property type="entry name" value="TRYPSIN_HIS"/>
    <property type="match status" value="1"/>
</dbReference>
<dbReference type="Gene3D" id="2.40.10.10">
    <property type="entry name" value="Trypsin-like serine proteases"/>
    <property type="match status" value="2"/>
</dbReference>
<evidence type="ECO:0000256" key="7">
    <source>
        <dbReference type="ARBA" id="ARBA00022825"/>
    </source>
</evidence>
<evidence type="ECO:0000259" key="12">
    <source>
        <dbReference type="PROSITE" id="PS50240"/>
    </source>
</evidence>
<dbReference type="PROSITE" id="PS00135">
    <property type="entry name" value="TRYPSIN_SER"/>
    <property type="match status" value="1"/>
</dbReference>
<reference evidence="13" key="2">
    <citation type="submission" date="2025-09" db="UniProtKB">
        <authorList>
            <consortium name="Ensembl"/>
        </authorList>
    </citation>
    <scope>IDENTIFICATION</scope>
</reference>
<dbReference type="GO" id="GO:0004252">
    <property type="term" value="F:serine-type endopeptidase activity"/>
    <property type="evidence" value="ECO:0007669"/>
    <property type="project" value="InterPro"/>
</dbReference>
<feature type="compositionally biased region" description="Polar residues" evidence="10">
    <location>
        <begin position="415"/>
        <end position="425"/>
    </location>
</feature>
<evidence type="ECO:0000256" key="3">
    <source>
        <dbReference type="ARBA" id="ARBA00012050"/>
    </source>
</evidence>
<keyword evidence="6 9" id="KW-0378">Hydrolase</keyword>
<evidence type="ECO:0000256" key="2">
    <source>
        <dbReference type="ARBA" id="ARBA00009228"/>
    </source>
</evidence>
<dbReference type="FunFam" id="2.40.10.10:FF:000003">
    <property type="entry name" value="Transmembrane serine protease 3"/>
    <property type="match status" value="1"/>
</dbReference>
<dbReference type="InterPro" id="IPR033116">
    <property type="entry name" value="TRYPSIN_SER"/>
</dbReference>
<feature type="compositionally biased region" description="Pro residues" evidence="10">
    <location>
        <begin position="310"/>
        <end position="320"/>
    </location>
</feature>
<comment type="catalytic activity">
    <reaction evidence="1">
        <text>Preferential cleavage: Arg-|-Xaa, Lys-|-Xaa.</text>
        <dbReference type="EC" id="3.4.21.10"/>
    </reaction>
</comment>